<dbReference type="GO" id="GO:0005990">
    <property type="term" value="P:lactose catabolic process"/>
    <property type="evidence" value="ECO:0007669"/>
    <property type="project" value="TreeGrafter"/>
</dbReference>
<evidence type="ECO:0000256" key="4">
    <source>
        <dbReference type="ARBA" id="ARBA00013303"/>
    </source>
</evidence>
<evidence type="ECO:0000313" key="10">
    <source>
        <dbReference type="EMBL" id="ADP81456.1"/>
    </source>
</evidence>
<dbReference type="InterPro" id="IPR050347">
    <property type="entry name" value="Bact_Beta-galactosidase"/>
</dbReference>
<keyword evidence="6 8" id="KW-0326">Glycosidase</keyword>
<gene>
    <name evidence="10" type="ordered locus">FraEuI1c_3447</name>
</gene>
<comment type="similarity">
    <text evidence="2 8">Belongs to the glycosyl hydrolase 2 family.</text>
</comment>
<keyword evidence="5 8" id="KW-0378">Hydrolase</keyword>
<dbReference type="GO" id="GO:0004565">
    <property type="term" value="F:beta-galactosidase activity"/>
    <property type="evidence" value="ECO:0007669"/>
    <property type="project" value="UniProtKB-EC"/>
</dbReference>
<dbReference type="InterPro" id="IPR004199">
    <property type="entry name" value="B-gal_small/dom_5"/>
</dbReference>
<proteinExistence type="inferred from homology"/>
<dbReference type="SUPFAM" id="SSF51445">
    <property type="entry name" value="(Trans)glycosidases"/>
    <property type="match status" value="1"/>
</dbReference>
<evidence type="ECO:0000256" key="6">
    <source>
        <dbReference type="ARBA" id="ARBA00023295"/>
    </source>
</evidence>
<dbReference type="PROSITE" id="PS00719">
    <property type="entry name" value="GLYCOSYL_HYDROL_F2_1"/>
    <property type="match status" value="1"/>
</dbReference>
<dbReference type="Gene3D" id="2.60.40.10">
    <property type="entry name" value="Immunoglobulins"/>
    <property type="match status" value="2"/>
</dbReference>
<dbReference type="RefSeq" id="WP_013424574.1">
    <property type="nucleotide sequence ID" value="NC_014666.1"/>
</dbReference>
<dbReference type="Gene3D" id="2.70.98.10">
    <property type="match status" value="1"/>
</dbReference>
<dbReference type="eggNOG" id="COG3250">
    <property type="taxonomic scope" value="Bacteria"/>
</dbReference>
<dbReference type="EMBL" id="CP002299">
    <property type="protein sequence ID" value="ADP81456.1"/>
    <property type="molecule type" value="Genomic_DNA"/>
</dbReference>
<evidence type="ECO:0000256" key="3">
    <source>
        <dbReference type="ARBA" id="ARBA00012756"/>
    </source>
</evidence>
<dbReference type="InterPro" id="IPR006104">
    <property type="entry name" value="Glyco_hydro_2_N"/>
</dbReference>
<dbReference type="InterPro" id="IPR023230">
    <property type="entry name" value="Glyco_hydro_2_CS"/>
</dbReference>
<dbReference type="HOGENOM" id="CLU_002346_1_1_11"/>
<dbReference type="PRINTS" id="PR00132">
    <property type="entry name" value="GLHYDRLASE2"/>
</dbReference>
<evidence type="ECO:0000256" key="7">
    <source>
        <dbReference type="ARBA" id="ARBA00032230"/>
    </source>
</evidence>
<dbReference type="EC" id="3.2.1.23" evidence="3 8"/>
<dbReference type="Pfam" id="PF16353">
    <property type="entry name" value="LacZ_4"/>
    <property type="match status" value="1"/>
</dbReference>
<evidence type="ECO:0000256" key="8">
    <source>
        <dbReference type="RuleBase" id="RU361154"/>
    </source>
</evidence>
<dbReference type="STRING" id="298654.FraEuI1c_3447"/>
<dbReference type="InterPro" id="IPR023232">
    <property type="entry name" value="Glyco_hydro_2_AS"/>
</dbReference>
<organism evidence="10 11">
    <name type="scientific">Pseudofrankia inefficax (strain DSM 45817 / CECT 9037 / DDB 130130 / EuI1c)</name>
    <name type="common">Frankia inefficax</name>
    <dbReference type="NCBI Taxonomy" id="298654"/>
    <lineage>
        <taxon>Bacteria</taxon>
        <taxon>Bacillati</taxon>
        <taxon>Actinomycetota</taxon>
        <taxon>Actinomycetes</taxon>
        <taxon>Frankiales</taxon>
        <taxon>Frankiaceae</taxon>
        <taxon>Pseudofrankia</taxon>
    </lineage>
</organism>
<dbReference type="OrthoDB" id="9762066at2"/>
<dbReference type="SUPFAM" id="SSF49303">
    <property type="entry name" value="beta-Galactosidase/glucuronidase domain"/>
    <property type="match status" value="2"/>
</dbReference>
<evidence type="ECO:0000256" key="5">
    <source>
        <dbReference type="ARBA" id="ARBA00022801"/>
    </source>
</evidence>
<dbReference type="InterPro" id="IPR013783">
    <property type="entry name" value="Ig-like_fold"/>
</dbReference>
<dbReference type="SUPFAM" id="SSF49785">
    <property type="entry name" value="Galactose-binding domain-like"/>
    <property type="match status" value="1"/>
</dbReference>
<dbReference type="KEGG" id="fri:FraEuI1c_3447"/>
<dbReference type="InParanoid" id="E3IY01"/>
<dbReference type="InterPro" id="IPR032312">
    <property type="entry name" value="LacZ_4"/>
</dbReference>
<dbReference type="PANTHER" id="PTHR46323:SF2">
    <property type="entry name" value="BETA-GALACTOSIDASE"/>
    <property type="match status" value="1"/>
</dbReference>
<dbReference type="PROSITE" id="PS00608">
    <property type="entry name" value="GLYCOSYL_HYDROL_F2_2"/>
    <property type="match status" value="1"/>
</dbReference>
<dbReference type="InterPro" id="IPR017853">
    <property type="entry name" value="GH"/>
</dbReference>
<dbReference type="Proteomes" id="UP000002484">
    <property type="component" value="Chromosome"/>
</dbReference>
<dbReference type="Pfam" id="PF00703">
    <property type="entry name" value="Glyco_hydro_2"/>
    <property type="match status" value="1"/>
</dbReference>
<keyword evidence="11" id="KW-1185">Reference proteome</keyword>
<accession>E3IY01</accession>
<dbReference type="InterPro" id="IPR011013">
    <property type="entry name" value="Gal_mutarotase_sf_dom"/>
</dbReference>
<dbReference type="InterPro" id="IPR014718">
    <property type="entry name" value="GH-type_carb-bd"/>
</dbReference>
<dbReference type="GO" id="GO:0009341">
    <property type="term" value="C:beta-galactosidase complex"/>
    <property type="evidence" value="ECO:0007669"/>
    <property type="project" value="InterPro"/>
</dbReference>
<comment type="catalytic activity">
    <reaction evidence="1 8">
        <text>Hydrolysis of terminal non-reducing beta-D-galactose residues in beta-D-galactosides.</text>
        <dbReference type="EC" id="3.2.1.23"/>
    </reaction>
</comment>
<protein>
    <recommendedName>
        <fullName evidence="4 8">Beta-galactosidase</fullName>
        <ecNumber evidence="3 8">3.2.1.23</ecNumber>
    </recommendedName>
    <alternativeName>
        <fullName evidence="7 8">Lactase</fullName>
    </alternativeName>
</protein>
<dbReference type="InterPro" id="IPR036156">
    <property type="entry name" value="Beta-gal/glucu_dom_sf"/>
</dbReference>
<dbReference type="InterPro" id="IPR008979">
    <property type="entry name" value="Galactose-bd-like_sf"/>
</dbReference>
<sequence length="1020" mass="111621">MTVNVAGLAAVQPWDAPELVSWNRVPMHAAPHPERLVLDGVWDFQLLPDPRAERAEQWRPVEVPGLWTMQDSGDRPQYTNVILPFDAPYPHPPAANPTGVYRRRFTAGEWAGRRVVLHVGAAESALLVRLNGHDVGFSKDSHLAAEFDVTGFVRPGVNDLELTVVKWSDATYVEDQDQWWHGGLARSVYLYTTAPTYLADLQAVADFDATTAAGRLRLDVTVGGCGEPAPGWTVRTRLADLFAPAPLGVPGGSAGAGVPQGSADSGYPEQPPPSVIPAGLLDLLSLAPSGAPLSDEQRVRARRMQDRALPPRAGLVRFESEGLAVTPWSAENPCLYPLEVELVAPGGEVVERVTVRVGFRRVEIRGRDLLVNGGRVWIQGVNRHDFNARTGRVITEDQIRAELRLLKTFNINAVRTSHYPNDPRFLDLCDEYGLYVVAEANIEAHAYPGTVSADPRYLGAFVDRVSRMVLRDKNHPSVLLWSLGNESGYGANHDAAAGWARRYDPTRPLHYEGAINDDWFGGHHASDVVCPMYPVLDALRAYAAHPDADRPVIACEYAYSQGNSTGGLGAYWDLFESTPGLQGGFIWELYDHGLDPDGDGRFRYGGDFGDQPNDGVICINGVLFSDDSPKPAFHEARHLFAPVRVVSGADEALLGRVRLRNRQTFEDLSRLRLALQVEGVDGPGEAVLVAPPAIPAGGEGRLDLPAAVVEQLARPDAVALTLVVHLAETTPWAEEGTELARLQVPLDRAVPTWSEPRPATGVLTLDDDGLLLHPALSAPPVLSFWRAPTDNDASFPLDSRFVRTGLFRVTRTVLDQKTTGSTAAIVSRYTAAYGAVIEHQQQITALSDTTFRFDEHVVLPTELDDVPRLGIVFATVPGYEHLSWLGLGPHETYPDRKRSGLLGRWTAEVGDLFVPYLLPQENGGRADVRELTLTGPGGHQITVSPDRPMQLNVSHFQATDLEAARHVWELTPRGETFVHLDLAHRGLGTAALGPDTLPQHRISAGEYRWTWCLEFADPRD</sequence>
<reference evidence="10 11" key="1">
    <citation type="submission" date="2010-10" db="EMBL/GenBank/DDBJ databases">
        <title>Complete sequence of Frankia sp. EuI1c.</title>
        <authorList>
            <consortium name="US DOE Joint Genome Institute"/>
            <person name="Lucas S."/>
            <person name="Copeland A."/>
            <person name="Lapidus A."/>
            <person name="Cheng J.-F."/>
            <person name="Bruce D."/>
            <person name="Goodwin L."/>
            <person name="Pitluck S."/>
            <person name="Chertkov O."/>
            <person name="Detter J.C."/>
            <person name="Han C."/>
            <person name="Tapia R."/>
            <person name="Land M."/>
            <person name="Hauser L."/>
            <person name="Jeffries C."/>
            <person name="Kyrpides N."/>
            <person name="Ivanova N."/>
            <person name="Mikhailova N."/>
            <person name="Beauchemin N."/>
            <person name="Sen A."/>
            <person name="Sur S.A."/>
            <person name="Gtari M."/>
            <person name="Wall L."/>
            <person name="Tisa L."/>
            <person name="Woyke T."/>
        </authorList>
    </citation>
    <scope>NUCLEOTIDE SEQUENCE [LARGE SCALE GENOMIC DNA]</scope>
    <source>
        <strain evidence="11">DSM 45817 / CECT 9037 / EuI1c</strain>
    </source>
</reference>
<dbReference type="InterPro" id="IPR006103">
    <property type="entry name" value="Glyco_hydro_2_cat"/>
</dbReference>
<dbReference type="InterPro" id="IPR006102">
    <property type="entry name" value="Ig-like_GH2"/>
</dbReference>
<evidence type="ECO:0000259" key="9">
    <source>
        <dbReference type="SMART" id="SM01038"/>
    </source>
</evidence>
<evidence type="ECO:0000256" key="1">
    <source>
        <dbReference type="ARBA" id="ARBA00001412"/>
    </source>
</evidence>
<dbReference type="AlphaFoldDB" id="E3IY01"/>
<evidence type="ECO:0000256" key="2">
    <source>
        <dbReference type="ARBA" id="ARBA00007401"/>
    </source>
</evidence>
<dbReference type="PANTHER" id="PTHR46323">
    <property type="entry name" value="BETA-GALACTOSIDASE"/>
    <property type="match status" value="1"/>
</dbReference>
<dbReference type="Gene3D" id="3.20.20.80">
    <property type="entry name" value="Glycosidases"/>
    <property type="match status" value="1"/>
</dbReference>
<dbReference type="Gene3D" id="2.60.120.260">
    <property type="entry name" value="Galactose-binding domain-like"/>
    <property type="match status" value="1"/>
</dbReference>
<dbReference type="CAZy" id="GH2">
    <property type="family name" value="Glycoside Hydrolase Family 2"/>
</dbReference>
<dbReference type="Pfam" id="PF02929">
    <property type="entry name" value="Bgal_small_N"/>
    <property type="match status" value="1"/>
</dbReference>
<dbReference type="InterPro" id="IPR006101">
    <property type="entry name" value="Glyco_hydro_2"/>
</dbReference>
<name>E3IY01_PSEI1</name>
<dbReference type="GO" id="GO:0030246">
    <property type="term" value="F:carbohydrate binding"/>
    <property type="evidence" value="ECO:0007669"/>
    <property type="project" value="InterPro"/>
</dbReference>
<feature type="domain" description="Beta galactosidase small chain/" evidence="9">
    <location>
        <begin position="758"/>
        <end position="1014"/>
    </location>
</feature>
<dbReference type="Pfam" id="PF02836">
    <property type="entry name" value="Glyco_hydro_2_C"/>
    <property type="match status" value="1"/>
</dbReference>
<dbReference type="SMART" id="SM01038">
    <property type="entry name" value="Bgal_small_N"/>
    <property type="match status" value="1"/>
</dbReference>
<evidence type="ECO:0000313" key="11">
    <source>
        <dbReference type="Proteomes" id="UP000002484"/>
    </source>
</evidence>
<dbReference type="SUPFAM" id="SSF74650">
    <property type="entry name" value="Galactose mutarotase-like"/>
    <property type="match status" value="1"/>
</dbReference>
<dbReference type="Pfam" id="PF02837">
    <property type="entry name" value="Glyco_hydro_2_N"/>
    <property type="match status" value="1"/>
</dbReference>